<accession>A0A3N4LB26</accession>
<dbReference type="InterPro" id="IPR027266">
    <property type="entry name" value="TrmE/GcvT-like"/>
</dbReference>
<dbReference type="PANTHER" id="PTHR43757">
    <property type="entry name" value="AMINOMETHYLTRANSFERASE"/>
    <property type="match status" value="1"/>
</dbReference>
<keyword evidence="4" id="KW-1185">Reference proteome</keyword>
<dbReference type="Pfam" id="PF01571">
    <property type="entry name" value="GCV_T"/>
    <property type="match status" value="1"/>
</dbReference>
<dbReference type="OrthoDB" id="10263536at2759"/>
<dbReference type="Gene3D" id="3.30.1360.120">
    <property type="entry name" value="Probable tRNA modification gtpase trme, domain 1"/>
    <property type="match status" value="1"/>
</dbReference>
<dbReference type="EMBL" id="ML121577">
    <property type="protein sequence ID" value="RPB20094.1"/>
    <property type="molecule type" value="Genomic_DNA"/>
</dbReference>
<dbReference type="STRING" id="1051890.A0A3N4LB26"/>
<evidence type="ECO:0000313" key="4">
    <source>
        <dbReference type="Proteomes" id="UP000267821"/>
    </source>
</evidence>
<dbReference type="PANTHER" id="PTHR43757:SF2">
    <property type="entry name" value="AMINOMETHYLTRANSFERASE, MITOCHONDRIAL"/>
    <property type="match status" value="1"/>
</dbReference>
<proteinExistence type="predicted"/>
<dbReference type="Proteomes" id="UP000267821">
    <property type="component" value="Unassembled WGS sequence"/>
</dbReference>
<dbReference type="InParanoid" id="A0A3N4LB26"/>
<gene>
    <name evidence="3" type="ORF">L211DRAFT_895102</name>
</gene>
<sequence length="188" mass="20711">MLSRMRDAERKIYFISKKLYENGKTHPHSRKTERLFMRFSRTGDLSPCKGPEAKGVLAEYLAHVPPPQAEVNLDKVIFGTSFEASVPASEKVGERVTVHIALGGYTGEEGFEISIPPSPAITESQSPIQRAQPPPRRRDGGVGSLRLEAGMCLYGHNLNEDITPMEASLGWVVHKRRRADGLFPGGSV</sequence>
<protein>
    <recommendedName>
        <fullName evidence="2">GCVT N-terminal domain-containing protein</fullName>
    </recommendedName>
</protein>
<feature type="region of interest" description="Disordered" evidence="1">
    <location>
        <begin position="117"/>
        <end position="142"/>
    </location>
</feature>
<name>A0A3N4LB26_9PEZI</name>
<dbReference type="InterPro" id="IPR028896">
    <property type="entry name" value="GcvT/YgfZ/DmdA"/>
</dbReference>
<organism evidence="3 4">
    <name type="scientific">Terfezia boudieri ATCC MYA-4762</name>
    <dbReference type="NCBI Taxonomy" id="1051890"/>
    <lineage>
        <taxon>Eukaryota</taxon>
        <taxon>Fungi</taxon>
        <taxon>Dikarya</taxon>
        <taxon>Ascomycota</taxon>
        <taxon>Pezizomycotina</taxon>
        <taxon>Pezizomycetes</taxon>
        <taxon>Pezizales</taxon>
        <taxon>Pezizaceae</taxon>
        <taxon>Terfezia</taxon>
    </lineage>
</organism>
<evidence type="ECO:0000313" key="3">
    <source>
        <dbReference type="EMBL" id="RPB20094.1"/>
    </source>
</evidence>
<dbReference type="InterPro" id="IPR006222">
    <property type="entry name" value="GCVT_N"/>
</dbReference>
<evidence type="ECO:0000256" key="1">
    <source>
        <dbReference type="SAM" id="MobiDB-lite"/>
    </source>
</evidence>
<dbReference type="SUPFAM" id="SSF103025">
    <property type="entry name" value="Folate-binding domain"/>
    <property type="match status" value="1"/>
</dbReference>
<dbReference type="AlphaFoldDB" id="A0A3N4LB26"/>
<dbReference type="Gene3D" id="4.10.1250.10">
    <property type="entry name" value="Aminomethyltransferase fragment"/>
    <property type="match status" value="1"/>
</dbReference>
<dbReference type="GO" id="GO:0005739">
    <property type="term" value="C:mitochondrion"/>
    <property type="evidence" value="ECO:0007669"/>
    <property type="project" value="TreeGrafter"/>
</dbReference>
<evidence type="ECO:0000259" key="2">
    <source>
        <dbReference type="Pfam" id="PF01571"/>
    </source>
</evidence>
<feature type="domain" description="GCVT N-terminal" evidence="2">
    <location>
        <begin position="50"/>
        <end position="176"/>
    </location>
</feature>
<reference evidence="3 4" key="1">
    <citation type="journal article" date="2018" name="Nat. Ecol. Evol.">
        <title>Pezizomycetes genomes reveal the molecular basis of ectomycorrhizal truffle lifestyle.</title>
        <authorList>
            <person name="Murat C."/>
            <person name="Payen T."/>
            <person name="Noel B."/>
            <person name="Kuo A."/>
            <person name="Morin E."/>
            <person name="Chen J."/>
            <person name="Kohler A."/>
            <person name="Krizsan K."/>
            <person name="Balestrini R."/>
            <person name="Da Silva C."/>
            <person name="Montanini B."/>
            <person name="Hainaut M."/>
            <person name="Levati E."/>
            <person name="Barry K.W."/>
            <person name="Belfiori B."/>
            <person name="Cichocki N."/>
            <person name="Clum A."/>
            <person name="Dockter R.B."/>
            <person name="Fauchery L."/>
            <person name="Guy J."/>
            <person name="Iotti M."/>
            <person name="Le Tacon F."/>
            <person name="Lindquist E.A."/>
            <person name="Lipzen A."/>
            <person name="Malagnac F."/>
            <person name="Mello A."/>
            <person name="Molinier V."/>
            <person name="Miyauchi S."/>
            <person name="Poulain J."/>
            <person name="Riccioni C."/>
            <person name="Rubini A."/>
            <person name="Sitrit Y."/>
            <person name="Splivallo R."/>
            <person name="Traeger S."/>
            <person name="Wang M."/>
            <person name="Zifcakova L."/>
            <person name="Wipf D."/>
            <person name="Zambonelli A."/>
            <person name="Paolocci F."/>
            <person name="Nowrousian M."/>
            <person name="Ottonello S."/>
            <person name="Baldrian P."/>
            <person name="Spatafora J.W."/>
            <person name="Henrissat B."/>
            <person name="Nagy L.G."/>
            <person name="Aury J.M."/>
            <person name="Wincker P."/>
            <person name="Grigoriev I.V."/>
            <person name="Bonfante P."/>
            <person name="Martin F.M."/>
        </authorList>
    </citation>
    <scope>NUCLEOTIDE SEQUENCE [LARGE SCALE GENOMIC DNA]</scope>
    <source>
        <strain evidence="3 4">ATCC MYA-4762</strain>
    </source>
</reference>